<dbReference type="AlphaFoldDB" id="A0A0C9WVF7"/>
<sequence>MDHEDTTVAFSRPHPLVPSLLKSLRESYERTPVARPHTPGAYEIKNQAWVTRTPQLHFPDPTPSSDRPPRDVIQWERSHRFQDIRSQGKRKDVTPPTRPIAHPLLGVSISFMAPL</sequence>
<feature type="region of interest" description="Disordered" evidence="1">
    <location>
        <begin position="80"/>
        <end position="100"/>
    </location>
</feature>
<proteinExistence type="predicted"/>
<organism evidence="2 3">
    <name type="scientific">Laccaria amethystina LaAM-08-1</name>
    <dbReference type="NCBI Taxonomy" id="1095629"/>
    <lineage>
        <taxon>Eukaryota</taxon>
        <taxon>Fungi</taxon>
        <taxon>Dikarya</taxon>
        <taxon>Basidiomycota</taxon>
        <taxon>Agaricomycotina</taxon>
        <taxon>Agaricomycetes</taxon>
        <taxon>Agaricomycetidae</taxon>
        <taxon>Agaricales</taxon>
        <taxon>Agaricineae</taxon>
        <taxon>Hydnangiaceae</taxon>
        <taxon>Laccaria</taxon>
    </lineage>
</organism>
<reference evidence="3" key="2">
    <citation type="submission" date="2015-01" db="EMBL/GenBank/DDBJ databases">
        <title>Evolutionary Origins and Diversification of the Mycorrhizal Mutualists.</title>
        <authorList>
            <consortium name="DOE Joint Genome Institute"/>
            <consortium name="Mycorrhizal Genomics Consortium"/>
            <person name="Kohler A."/>
            <person name="Kuo A."/>
            <person name="Nagy L.G."/>
            <person name="Floudas D."/>
            <person name="Copeland A."/>
            <person name="Barry K.W."/>
            <person name="Cichocki N."/>
            <person name="Veneault-Fourrey C."/>
            <person name="LaButti K."/>
            <person name="Lindquist E.A."/>
            <person name="Lipzen A."/>
            <person name="Lundell T."/>
            <person name="Morin E."/>
            <person name="Murat C."/>
            <person name="Riley R."/>
            <person name="Ohm R."/>
            <person name="Sun H."/>
            <person name="Tunlid A."/>
            <person name="Henrissat B."/>
            <person name="Grigoriev I.V."/>
            <person name="Hibbett D.S."/>
            <person name="Martin F."/>
        </authorList>
    </citation>
    <scope>NUCLEOTIDE SEQUENCE [LARGE SCALE GENOMIC DNA]</scope>
    <source>
        <strain evidence="3">LaAM-08-1</strain>
    </source>
</reference>
<accession>A0A0C9WVF7</accession>
<protein>
    <submittedName>
        <fullName evidence="2">Uncharacterized protein</fullName>
    </submittedName>
</protein>
<reference evidence="2 3" key="1">
    <citation type="submission" date="2014-04" db="EMBL/GenBank/DDBJ databases">
        <authorList>
            <consortium name="DOE Joint Genome Institute"/>
            <person name="Kuo A."/>
            <person name="Kohler A."/>
            <person name="Nagy L.G."/>
            <person name="Floudas D."/>
            <person name="Copeland A."/>
            <person name="Barry K.W."/>
            <person name="Cichocki N."/>
            <person name="Veneault-Fourrey C."/>
            <person name="LaButti K."/>
            <person name="Lindquist E.A."/>
            <person name="Lipzen A."/>
            <person name="Lundell T."/>
            <person name="Morin E."/>
            <person name="Murat C."/>
            <person name="Sun H."/>
            <person name="Tunlid A."/>
            <person name="Henrissat B."/>
            <person name="Grigoriev I.V."/>
            <person name="Hibbett D.S."/>
            <person name="Martin F."/>
            <person name="Nordberg H.P."/>
            <person name="Cantor M.N."/>
            <person name="Hua S.X."/>
        </authorList>
    </citation>
    <scope>NUCLEOTIDE SEQUENCE [LARGE SCALE GENOMIC DNA]</scope>
    <source>
        <strain evidence="2 3">LaAM-08-1</strain>
    </source>
</reference>
<evidence type="ECO:0000256" key="1">
    <source>
        <dbReference type="SAM" id="MobiDB-lite"/>
    </source>
</evidence>
<gene>
    <name evidence="2" type="ORF">K443DRAFT_676766</name>
</gene>
<dbReference type="Proteomes" id="UP000054477">
    <property type="component" value="Unassembled WGS sequence"/>
</dbReference>
<dbReference type="HOGENOM" id="CLU_2109428_0_0_1"/>
<dbReference type="EMBL" id="KN838580">
    <property type="protein sequence ID" value="KIK03435.1"/>
    <property type="molecule type" value="Genomic_DNA"/>
</dbReference>
<evidence type="ECO:0000313" key="3">
    <source>
        <dbReference type="Proteomes" id="UP000054477"/>
    </source>
</evidence>
<name>A0A0C9WVF7_9AGAR</name>
<keyword evidence="3" id="KW-1185">Reference proteome</keyword>
<evidence type="ECO:0000313" key="2">
    <source>
        <dbReference type="EMBL" id="KIK03435.1"/>
    </source>
</evidence>